<accession>A0A9P4LGX6</accession>
<reference evidence="2" key="1">
    <citation type="journal article" date="2020" name="Stud. Mycol.">
        <title>101 Dothideomycetes genomes: a test case for predicting lifestyles and emergence of pathogens.</title>
        <authorList>
            <person name="Haridas S."/>
            <person name="Albert R."/>
            <person name="Binder M."/>
            <person name="Bloem J."/>
            <person name="Labutti K."/>
            <person name="Salamov A."/>
            <person name="Andreopoulos B."/>
            <person name="Baker S."/>
            <person name="Barry K."/>
            <person name="Bills G."/>
            <person name="Bluhm B."/>
            <person name="Cannon C."/>
            <person name="Castanera R."/>
            <person name="Culley D."/>
            <person name="Daum C."/>
            <person name="Ezra D."/>
            <person name="Gonzalez J."/>
            <person name="Henrissat B."/>
            <person name="Kuo A."/>
            <person name="Liang C."/>
            <person name="Lipzen A."/>
            <person name="Lutzoni F."/>
            <person name="Magnuson J."/>
            <person name="Mondo S."/>
            <person name="Nolan M."/>
            <person name="Ohm R."/>
            <person name="Pangilinan J."/>
            <person name="Park H.-J."/>
            <person name="Ramirez L."/>
            <person name="Alfaro M."/>
            <person name="Sun H."/>
            <person name="Tritt A."/>
            <person name="Yoshinaga Y."/>
            <person name="Zwiers L.-H."/>
            <person name="Turgeon B."/>
            <person name="Goodwin S."/>
            <person name="Spatafora J."/>
            <person name="Crous P."/>
            <person name="Grigoriev I."/>
        </authorList>
    </citation>
    <scope>NUCLEOTIDE SEQUENCE</scope>
    <source>
        <strain evidence="2">CBS 110217</strain>
    </source>
</reference>
<evidence type="ECO:0000313" key="3">
    <source>
        <dbReference type="Proteomes" id="UP000799777"/>
    </source>
</evidence>
<dbReference type="EMBL" id="ML978248">
    <property type="protein sequence ID" value="KAF2026146.1"/>
    <property type="molecule type" value="Genomic_DNA"/>
</dbReference>
<evidence type="ECO:0000256" key="1">
    <source>
        <dbReference type="SAM" id="MobiDB-lite"/>
    </source>
</evidence>
<gene>
    <name evidence="2" type="ORF">EK21DRAFT_92591</name>
</gene>
<protein>
    <submittedName>
        <fullName evidence="2">Uncharacterized protein</fullName>
    </submittedName>
</protein>
<evidence type="ECO:0000313" key="2">
    <source>
        <dbReference type="EMBL" id="KAF2026146.1"/>
    </source>
</evidence>
<keyword evidence="3" id="KW-1185">Reference proteome</keyword>
<name>A0A9P4LGX6_9PLEO</name>
<comment type="caution">
    <text evidence="2">The sequence shown here is derived from an EMBL/GenBank/DDBJ whole genome shotgun (WGS) entry which is preliminary data.</text>
</comment>
<dbReference type="Proteomes" id="UP000799777">
    <property type="component" value="Unassembled WGS sequence"/>
</dbReference>
<proteinExistence type="predicted"/>
<feature type="compositionally biased region" description="Basic and acidic residues" evidence="1">
    <location>
        <begin position="234"/>
        <end position="245"/>
    </location>
</feature>
<dbReference type="AlphaFoldDB" id="A0A9P4LGX6"/>
<feature type="compositionally biased region" description="Low complexity" evidence="1">
    <location>
        <begin position="211"/>
        <end position="220"/>
    </location>
</feature>
<sequence>MSDQHTKFQPTWKQNRDAIFWVEIYQTQKGKEKLAIEGPFLDDDGSYEGLHTKIMALTTEYPDFDPDECRFEDILKACYDGSRREPLLDRNNVVLAQLISYKEDNPGVANAIRAAGGVRLYTVHKQDIADLAPVEKFKLSSRPEDEYEFDDELLKKVTPFVVQGGRYHALGPVRIESFLEESIAYKVATEMARILKDDTHEVYDCAGETPSSSSRNSVQEESQDNVADPGDDPAEQKDSRTSKNGSDMRLEQLTRFWVCTTIEDTDVVSSIVIVNEILYRPGV</sequence>
<feature type="region of interest" description="Disordered" evidence="1">
    <location>
        <begin position="205"/>
        <end position="245"/>
    </location>
</feature>
<organism evidence="2 3">
    <name type="scientific">Setomelanomma holmii</name>
    <dbReference type="NCBI Taxonomy" id="210430"/>
    <lineage>
        <taxon>Eukaryota</taxon>
        <taxon>Fungi</taxon>
        <taxon>Dikarya</taxon>
        <taxon>Ascomycota</taxon>
        <taxon>Pezizomycotina</taxon>
        <taxon>Dothideomycetes</taxon>
        <taxon>Pleosporomycetidae</taxon>
        <taxon>Pleosporales</taxon>
        <taxon>Pleosporineae</taxon>
        <taxon>Phaeosphaeriaceae</taxon>
        <taxon>Setomelanomma</taxon>
    </lineage>
</organism>